<dbReference type="CDD" id="cd01285">
    <property type="entry name" value="nucleoside_deaminase"/>
    <property type="match status" value="1"/>
</dbReference>
<accession>A0ABT9Z6H1</accession>
<reference evidence="4 5" key="1">
    <citation type="submission" date="2023-07" db="EMBL/GenBank/DDBJ databases">
        <title>Genomic Encyclopedia of Type Strains, Phase IV (KMG-IV): sequencing the most valuable type-strain genomes for metagenomic binning, comparative biology and taxonomic classification.</title>
        <authorList>
            <person name="Goeker M."/>
        </authorList>
    </citation>
    <scope>NUCLEOTIDE SEQUENCE [LARGE SCALE GENOMIC DNA]</scope>
    <source>
        <strain evidence="4 5">DSM 17723</strain>
    </source>
</reference>
<gene>
    <name evidence="4" type="ORF">J2S02_004196</name>
</gene>
<protein>
    <submittedName>
        <fullName evidence="4">Guanine deaminase</fullName>
        <ecNumber evidence="4">3.5.4.3</ecNumber>
    </submittedName>
</protein>
<dbReference type="InterPro" id="IPR002125">
    <property type="entry name" value="CMP_dCMP_dom"/>
</dbReference>
<dbReference type="SUPFAM" id="SSF53927">
    <property type="entry name" value="Cytidine deaminase-like"/>
    <property type="match status" value="1"/>
</dbReference>
<dbReference type="Proteomes" id="UP001232245">
    <property type="component" value="Unassembled WGS sequence"/>
</dbReference>
<dbReference type="PROSITE" id="PS00903">
    <property type="entry name" value="CYT_DCMP_DEAMINASES_1"/>
    <property type="match status" value="1"/>
</dbReference>
<dbReference type="EMBL" id="JAUSTZ010000012">
    <property type="protein sequence ID" value="MDQ0227849.1"/>
    <property type="molecule type" value="Genomic_DNA"/>
</dbReference>
<keyword evidence="2" id="KW-0862">Zinc</keyword>
<sequence length="157" mass="17516">MSLEQFMKLAIELAYDNAKNKKGKPFGAVIVKDGEIVAKGVNNVLETHDPTAHAELLAIRQASLSLGTSDLSDCELFASGEPCPMCLSAIYWANLKGVYYSYTAQEEEEIGLGTKYVYEQIALPKEQRDIKLIRLDKNDGEKNPFALWKEMNKAEII</sequence>
<dbReference type="Pfam" id="PF00383">
    <property type="entry name" value="dCMP_cyt_deam_1"/>
    <property type="match status" value="1"/>
</dbReference>
<feature type="domain" description="CMP/dCMP-type deaminase" evidence="3">
    <location>
        <begin position="1"/>
        <end position="116"/>
    </location>
</feature>
<dbReference type="PROSITE" id="PS51747">
    <property type="entry name" value="CYT_DCMP_DEAMINASES_2"/>
    <property type="match status" value="1"/>
</dbReference>
<dbReference type="GO" id="GO:0008892">
    <property type="term" value="F:guanine deaminase activity"/>
    <property type="evidence" value="ECO:0007669"/>
    <property type="project" value="UniProtKB-EC"/>
</dbReference>
<organism evidence="4 5">
    <name type="scientific">Metabacillus niabensis</name>
    <dbReference type="NCBI Taxonomy" id="324854"/>
    <lineage>
        <taxon>Bacteria</taxon>
        <taxon>Bacillati</taxon>
        <taxon>Bacillota</taxon>
        <taxon>Bacilli</taxon>
        <taxon>Bacillales</taxon>
        <taxon>Bacillaceae</taxon>
        <taxon>Metabacillus</taxon>
    </lineage>
</organism>
<keyword evidence="5" id="KW-1185">Reference proteome</keyword>
<proteinExistence type="predicted"/>
<dbReference type="EC" id="3.5.4.3" evidence="4"/>
<keyword evidence="4" id="KW-0378">Hydrolase</keyword>
<dbReference type="PANTHER" id="PTHR11079">
    <property type="entry name" value="CYTOSINE DEAMINASE FAMILY MEMBER"/>
    <property type="match status" value="1"/>
</dbReference>
<dbReference type="InterPro" id="IPR016193">
    <property type="entry name" value="Cytidine_deaminase-like"/>
</dbReference>
<evidence type="ECO:0000259" key="3">
    <source>
        <dbReference type="PROSITE" id="PS51747"/>
    </source>
</evidence>
<dbReference type="InterPro" id="IPR016192">
    <property type="entry name" value="APOBEC/CMP_deaminase_Zn-bd"/>
</dbReference>
<evidence type="ECO:0000313" key="5">
    <source>
        <dbReference type="Proteomes" id="UP001232245"/>
    </source>
</evidence>
<comment type="caution">
    <text evidence="4">The sequence shown here is derived from an EMBL/GenBank/DDBJ whole genome shotgun (WGS) entry which is preliminary data.</text>
</comment>
<dbReference type="RefSeq" id="WP_145580565.1">
    <property type="nucleotide sequence ID" value="NZ_CADEPK010000247.1"/>
</dbReference>
<dbReference type="PANTHER" id="PTHR11079:SF161">
    <property type="entry name" value="CMP_DCMP-TYPE DEAMINASE DOMAIN-CONTAINING PROTEIN"/>
    <property type="match status" value="1"/>
</dbReference>
<name>A0ABT9Z6H1_9BACI</name>
<dbReference type="Gene3D" id="3.40.140.10">
    <property type="entry name" value="Cytidine Deaminase, domain 2"/>
    <property type="match status" value="1"/>
</dbReference>
<evidence type="ECO:0000256" key="2">
    <source>
        <dbReference type="ARBA" id="ARBA00022833"/>
    </source>
</evidence>
<keyword evidence="1" id="KW-0479">Metal-binding</keyword>
<evidence type="ECO:0000256" key="1">
    <source>
        <dbReference type="ARBA" id="ARBA00022723"/>
    </source>
</evidence>
<evidence type="ECO:0000313" key="4">
    <source>
        <dbReference type="EMBL" id="MDQ0227849.1"/>
    </source>
</evidence>